<keyword evidence="7 10" id="KW-0443">Lipid metabolism</keyword>
<evidence type="ECO:0000256" key="1">
    <source>
        <dbReference type="ARBA" id="ARBA00004141"/>
    </source>
</evidence>
<comment type="similarity">
    <text evidence="10">Belongs to the ELO family.</text>
</comment>
<dbReference type="STRING" id="195883.A0A482WFG0"/>
<dbReference type="Pfam" id="PF01151">
    <property type="entry name" value="ELO"/>
    <property type="match status" value="1"/>
</dbReference>
<evidence type="ECO:0000313" key="12">
    <source>
        <dbReference type="EMBL" id="RZF32022.1"/>
    </source>
</evidence>
<keyword evidence="2 10" id="KW-0444">Lipid biosynthesis</keyword>
<comment type="catalytic activity">
    <reaction evidence="10">
        <text>a very-long-chain acyl-CoA + malonyl-CoA + H(+) = a very-long-chain 3-oxoacyl-CoA + CO2 + CoA</text>
        <dbReference type="Rhea" id="RHEA:32727"/>
        <dbReference type="ChEBI" id="CHEBI:15378"/>
        <dbReference type="ChEBI" id="CHEBI:16526"/>
        <dbReference type="ChEBI" id="CHEBI:57287"/>
        <dbReference type="ChEBI" id="CHEBI:57384"/>
        <dbReference type="ChEBI" id="CHEBI:90725"/>
        <dbReference type="ChEBI" id="CHEBI:90736"/>
        <dbReference type="EC" id="2.3.1.199"/>
    </reaction>
</comment>
<dbReference type="EC" id="2.3.1.199" evidence="10"/>
<dbReference type="Proteomes" id="UP000291343">
    <property type="component" value="Unassembled WGS sequence"/>
</dbReference>
<dbReference type="GO" id="GO:0009922">
    <property type="term" value="F:fatty acid elongase activity"/>
    <property type="evidence" value="ECO:0007669"/>
    <property type="project" value="UniProtKB-EC"/>
</dbReference>
<organism evidence="12 13">
    <name type="scientific">Laodelphax striatellus</name>
    <name type="common">Small brown planthopper</name>
    <name type="synonym">Delphax striatella</name>
    <dbReference type="NCBI Taxonomy" id="195883"/>
    <lineage>
        <taxon>Eukaryota</taxon>
        <taxon>Metazoa</taxon>
        <taxon>Ecdysozoa</taxon>
        <taxon>Arthropoda</taxon>
        <taxon>Hexapoda</taxon>
        <taxon>Insecta</taxon>
        <taxon>Pterygota</taxon>
        <taxon>Neoptera</taxon>
        <taxon>Paraneoptera</taxon>
        <taxon>Hemiptera</taxon>
        <taxon>Auchenorrhyncha</taxon>
        <taxon>Fulgoroidea</taxon>
        <taxon>Delphacidae</taxon>
        <taxon>Criomorphinae</taxon>
        <taxon>Laodelphax</taxon>
    </lineage>
</organism>
<protein>
    <recommendedName>
        <fullName evidence="10">Elongation of very long chain fatty acids protein</fullName>
        <ecNumber evidence="10">2.3.1.199</ecNumber>
    </recommendedName>
    <alternativeName>
        <fullName evidence="10">Very-long-chain 3-oxoacyl-CoA synthase</fullName>
    </alternativeName>
</protein>
<comment type="subcellular location">
    <subcellularLocation>
        <location evidence="1">Membrane</location>
        <topology evidence="1">Multi-pass membrane protein</topology>
    </subcellularLocation>
</comment>
<dbReference type="PANTHER" id="PTHR11157">
    <property type="entry name" value="FATTY ACID ACYL TRANSFERASE-RELATED"/>
    <property type="match status" value="1"/>
</dbReference>
<evidence type="ECO:0000256" key="5">
    <source>
        <dbReference type="ARBA" id="ARBA00022832"/>
    </source>
</evidence>
<evidence type="ECO:0000256" key="7">
    <source>
        <dbReference type="ARBA" id="ARBA00023098"/>
    </source>
</evidence>
<keyword evidence="13" id="KW-1185">Reference proteome</keyword>
<name>A0A482WFG0_LAOST</name>
<evidence type="ECO:0000256" key="11">
    <source>
        <dbReference type="SAM" id="MobiDB-lite"/>
    </source>
</evidence>
<feature type="transmembrane region" description="Helical" evidence="10">
    <location>
        <begin position="116"/>
        <end position="142"/>
    </location>
</feature>
<evidence type="ECO:0000256" key="2">
    <source>
        <dbReference type="ARBA" id="ARBA00022516"/>
    </source>
</evidence>
<feature type="region of interest" description="Disordered" evidence="11">
    <location>
        <begin position="267"/>
        <end position="290"/>
    </location>
</feature>
<dbReference type="InterPro" id="IPR030457">
    <property type="entry name" value="ELO_CS"/>
</dbReference>
<feature type="transmembrane region" description="Helical" evidence="10">
    <location>
        <begin position="154"/>
        <end position="171"/>
    </location>
</feature>
<dbReference type="PROSITE" id="PS01188">
    <property type="entry name" value="ELO"/>
    <property type="match status" value="1"/>
</dbReference>
<evidence type="ECO:0000256" key="6">
    <source>
        <dbReference type="ARBA" id="ARBA00022989"/>
    </source>
</evidence>
<keyword evidence="8 10" id="KW-0472">Membrane</keyword>
<reference evidence="12 13" key="1">
    <citation type="journal article" date="2017" name="Gigascience">
        <title>Genome sequence of the small brown planthopper, Laodelphax striatellus.</title>
        <authorList>
            <person name="Zhu J."/>
            <person name="Jiang F."/>
            <person name="Wang X."/>
            <person name="Yang P."/>
            <person name="Bao Y."/>
            <person name="Zhao W."/>
            <person name="Wang W."/>
            <person name="Lu H."/>
            <person name="Wang Q."/>
            <person name="Cui N."/>
            <person name="Li J."/>
            <person name="Chen X."/>
            <person name="Luo L."/>
            <person name="Yu J."/>
            <person name="Kang L."/>
            <person name="Cui F."/>
        </authorList>
    </citation>
    <scope>NUCLEOTIDE SEQUENCE [LARGE SCALE GENOMIC DNA]</scope>
    <source>
        <strain evidence="12">Lst14</strain>
    </source>
</reference>
<dbReference type="PANTHER" id="PTHR11157:SF103">
    <property type="entry name" value="ELONGATION OF VERY LONG CHAIN FATTY ACIDS PROTEIN"/>
    <property type="match status" value="1"/>
</dbReference>
<keyword evidence="9 10" id="KW-0275">Fatty acid biosynthesis</keyword>
<gene>
    <name evidence="12" type="ORF">LSTR_LSTR007100</name>
</gene>
<keyword evidence="6 10" id="KW-1133">Transmembrane helix</keyword>
<keyword evidence="4 10" id="KW-0812">Transmembrane</keyword>
<evidence type="ECO:0000256" key="3">
    <source>
        <dbReference type="ARBA" id="ARBA00022679"/>
    </source>
</evidence>
<dbReference type="InterPro" id="IPR002076">
    <property type="entry name" value="ELO_fam"/>
</dbReference>
<evidence type="ECO:0000256" key="9">
    <source>
        <dbReference type="ARBA" id="ARBA00023160"/>
    </source>
</evidence>
<evidence type="ECO:0000256" key="8">
    <source>
        <dbReference type="ARBA" id="ARBA00023136"/>
    </source>
</evidence>
<feature type="transmembrane region" description="Helical" evidence="10">
    <location>
        <begin position="177"/>
        <end position="196"/>
    </location>
</feature>
<dbReference type="AlphaFoldDB" id="A0A482WFG0"/>
<accession>A0A482WFG0</accession>
<comment type="caution">
    <text evidence="12">The sequence shown here is derived from an EMBL/GenBank/DDBJ whole genome shotgun (WGS) entry which is preliminary data.</text>
</comment>
<feature type="transmembrane region" description="Helical" evidence="10">
    <location>
        <begin position="68"/>
        <end position="96"/>
    </location>
</feature>
<dbReference type="EMBL" id="QKKF02037612">
    <property type="protein sequence ID" value="RZF32022.1"/>
    <property type="molecule type" value="Genomic_DNA"/>
</dbReference>
<dbReference type="OrthoDB" id="434092at2759"/>
<dbReference type="InParanoid" id="A0A482WFG0"/>
<dbReference type="GO" id="GO:0034626">
    <property type="term" value="P:fatty acid elongation, polyunsaturated fatty acid"/>
    <property type="evidence" value="ECO:0007669"/>
    <property type="project" value="TreeGrafter"/>
</dbReference>
<dbReference type="GO" id="GO:0042761">
    <property type="term" value="P:very long-chain fatty acid biosynthetic process"/>
    <property type="evidence" value="ECO:0007669"/>
    <property type="project" value="TreeGrafter"/>
</dbReference>
<dbReference type="GO" id="GO:0019367">
    <property type="term" value="P:fatty acid elongation, saturated fatty acid"/>
    <property type="evidence" value="ECO:0007669"/>
    <property type="project" value="TreeGrafter"/>
</dbReference>
<dbReference type="SMR" id="A0A482WFG0"/>
<keyword evidence="3 10" id="KW-0808">Transferase</keyword>
<dbReference type="GO" id="GO:0005789">
    <property type="term" value="C:endoplasmic reticulum membrane"/>
    <property type="evidence" value="ECO:0007669"/>
    <property type="project" value="TreeGrafter"/>
</dbReference>
<keyword evidence="5 10" id="KW-0276">Fatty acid metabolism</keyword>
<feature type="transmembrane region" description="Helical" evidence="10">
    <location>
        <begin position="30"/>
        <end position="48"/>
    </location>
</feature>
<evidence type="ECO:0000256" key="4">
    <source>
        <dbReference type="ARBA" id="ARBA00022692"/>
    </source>
</evidence>
<evidence type="ECO:0000313" key="13">
    <source>
        <dbReference type="Proteomes" id="UP000291343"/>
    </source>
</evidence>
<feature type="compositionally biased region" description="Basic and acidic residues" evidence="11">
    <location>
        <begin position="268"/>
        <end position="285"/>
    </location>
</feature>
<feature type="transmembrane region" description="Helical" evidence="10">
    <location>
        <begin position="216"/>
        <end position="235"/>
    </location>
</feature>
<dbReference type="GO" id="GO:0030148">
    <property type="term" value="P:sphingolipid biosynthetic process"/>
    <property type="evidence" value="ECO:0007669"/>
    <property type="project" value="TreeGrafter"/>
</dbReference>
<dbReference type="GO" id="GO:0034625">
    <property type="term" value="P:fatty acid elongation, monounsaturated fatty acid"/>
    <property type="evidence" value="ECO:0007669"/>
    <property type="project" value="TreeGrafter"/>
</dbReference>
<evidence type="ECO:0000256" key="10">
    <source>
        <dbReference type="RuleBase" id="RU361115"/>
    </source>
</evidence>
<sequence>MDALIARISRDFADMKEEIKTDEVVDQWPLLNPLIIASIIIGYLVFTLKIGPEMMKGREPMGLKLPMIIYNAFQVIYNLWMFVAMFSTPGAITYLIDNVCEVTSDKPADNWGHPLYYAMCSFGWYYLVSKILDLFDTIFFVLRKKQSHVTFLHVYHHASLVFVGWAFVKFIRGRQGVLIGFINAFVHTVMYFYYFLSALGDAVKPFLSWKPYITKIQLLQFAFIIGYLSSLLFFDCQLPKVYSYYMLANGILFFYLFLDFYQKTYGGGKKEAAPKRKRKTSDAHKPQKPVAIPGSDFFKVITHGMSFMCFPGLQDELYNDDDES</sequence>
<proteinExistence type="inferred from homology"/>
<feature type="transmembrane region" description="Helical" evidence="10">
    <location>
        <begin position="241"/>
        <end position="261"/>
    </location>
</feature>